<dbReference type="RefSeq" id="XP_033580560.1">
    <property type="nucleotide sequence ID" value="XM_033721881.1"/>
</dbReference>
<evidence type="ECO:0000313" key="1">
    <source>
        <dbReference type="EMBL" id="KAF2813596.1"/>
    </source>
</evidence>
<dbReference type="GeneID" id="54462774"/>
<gene>
    <name evidence="1 3" type="ORF">BDZ99DRAFT_474228</name>
</gene>
<dbReference type="Proteomes" id="UP000504636">
    <property type="component" value="Unplaced"/>
</dbReference>
<evidence type="ECO:0000313" key="2">
    <source>
        <dbReference type="Proteomes" id="UP000504636"/>
    </source>
</evidence>
<keyword evidence="2" id="KW-1185">Reference proteome</keyword>
<reference evidence="3" key="2">
    <citation type="submission" date="2020-04" db="EMBL/GenBank/DDBJ databases">
        <authorList>
            <consortium name="NCBI Genome Project"/>
        </authorList>
    </citation>
    <scope>NUCLEOTIDE SEQUENCE</scope>
    <source>
        <strain evidence="3">CBS 304.34</strain>
    </source>
</reference>
<dbReference type="EMBL" id="MU003696">
    <property type="protein sequence ID" value="KAF2813596.1"/>
    <property type="molecule type" value="Genomic_DNA"/>
</dbReference>
<sequence length="121" mass="13404">MPLTLKYDEESFTLTGNKDSLYKMSQGELDGFFAMVKDGSDTNHPSFNLRDPATRAQVRAIQIRGLANRALLPVTDTVPPEYLELCIFEPTRTNPSTVKSCGVTFKKGRVTVSPKTKASFT</sequence>
<accession>A0A6A6YXC5</accession>
<proteinExistence type="predicted"/>
<name>A0A6A6YXC5_9PEZI</name>
<protein>
    <submittedName>
        <fullName evidence="1 3">Uncharacterized protein</fullName>
    </submittedName>
</protein>
<evidence type="ECO:0000313" key="3">
    <source>
        <dbReference type="RefSeq" id="XP_033580560.1"/>
    </source>
</evidence>
<reference evidence="3" key="3">
    <citation type="submission" date="2025-04" db="UniProtKB">
        <authorList>
            <consortium name="RefSeq"/>
        </authorList>
    </citation>
    <scope>IDENTIFICATION</scope>
    <source>
        <strain evidence="3">CBS 304.34</strain>
    </source>
</reference>
<dbReference type="AlphaFoldDB" id="A0A6A6YXC5"/>
<organism evidence="1">
    <name type="scientific">Mytilinidion resinicola</name>
    <dbReference type="NCBI Taxonomy" id="574789"/>
    <lineage>
        <taxon>Eukaryota</taxon>
        <taxon>Fungi</taxon>
        <taxon>Dikarya</taxon>
        <taxon>Ascomycota</taxon>
        <taxon>Pezizomycotina</taxon>
        <taxon>Dothideomycetes</taxon>
        <taxon>Pleosporomycetidae</taxon>
        <taxon>Mytilinidiales</taxon>
        <taxon>Mytilinidiaceae</taxon>
        <taxon>Mytilinidion</taxon>
    </lineage>
</organism>
<reference evidence="1 3" key="1">
    <citation type="journal article" date="2020" name="Stud. Mycol.">
        <title>101 Dothideomycetes genomes: a test case for predicting lifestyles and emergence of pathogens.</title>
        <authorList>
            <person name="Haridas S."/>
            <person name="Albert R."/>
            <person name="Binder M."/>
            <person name="Bloem J."/>
            <person name="Labutti K."/>
            <person name="Salamov A."/>
            <person name="Andreopoulos B."/>
            <person name="Baker S."/>
            <person name="Barry K."/>
            <person name="Bills G."/>
            <person name="Bluhm B."/>
            <person name="Cannon C."/>
            <person name="Castanera R."/>
            <person name="Culley D."/>
            <person name="Daum C."/>
            <person name="Ezra D."/>
            <person name="Gonzalez J."/>
            <person name="Henrissat B."/>
            <person name="Kuo A."/>
            <person name="Liang C."/>
            <person name="Lipzen A."/>
            <person name="Lutzoni F."/>
            <person name="Magnuson J."/>
            <person name="Mondo S."/>
            <person name="Nolan M."/>
            <person name="Ohm R."/>
            <person name="Pangilinan J."/>
            <person name="Park H.-J."/>
            <person name="Ramirez L."/>
            <person name="Alfaro M."/>
            <person name="Sun H."/>
            <person name="Tritt A."/>
            <person name="Yoshinaga Y."/>
            <person name="Zwiers L.-H."/>
            <person name="Turgeon B."/>
            <person name="Goodwin S."/>
            <person name="Spatafora J."/>
            <person name="Crous P."/>
            <person name="Grigoriev I."/>
        </authorList>
    </citation>
    <scope>NUCLEOTIDE SEQUENCE</scope>
    <source>
        <strain evidence="1 3">CBS 304.34</strain>
    </source>
</reference>